<dbReference type="InterPro" id="IPR058637">
    <property type="entry name" value="YknX-like_C"/>
</dbReference>
<comment type="subcellular location">
    <subcellularLocation>
        <location evidence="1">Cell envelope</location>
    </subcellularLocation>
</comment>
<organism evidence="5 6">
    <name type="scientific">Marinobacter guineae</name>
    <dbReference type="NCBI Taxonomy" id="432303"/>
    <lineage>
        <taxon>Bacteria</taxon>
        <taxon>Pseudomonadati</taxon>
        <taxon>Pseudomonadota</taxon>
        <taxon>Gammaproteobacteria</taxon>
        <taxon>Pseudomonadales</taxon>
        <taxon>Marinobacteraceae</taxon>
        <taxon>Marinobacter</taxon>
    </lineage>
</organism>
<dbReference type="Gene3D" id="2.40.420.20">
    <property type="match status" value="1"/>
</dbReference>
<dbReference type="InterPro" id="IPR050465">
    <property type="entry name" value="UPF0194_transport"/>
</dbReference>
<evidence type="ECO:0000313" key="5">
    <source>
        <dbReference type="EMBL" id="PHQ26500.1"/>
    </source>
</evidence>
<dbReference type="Gene3D" id="2.40.50.100">
    <property type="match status" value="1"/>
</dbReference>
<dbReference type="OrthoDB" id="9791520at2"/>
<accession>A0A2G1VIS8</accession>
<dbReference type="PANTHER" id="PTHR32347:SF29">
    <property type="entry name" value="UPF0194 MEMBRANE PROTEIN YBHG"/>
    <property type="match status" value="1"/>
</dbReference>
<evidence type="ECO:0000256" key="1">
    <source>
        <dbReference type="ARBA" id="ARBA00004196"/>
    </source>
</evidence>
<feature type="coiled-coil region" evidence="3">
    <location>
        <begin position="104"/>
        <end position="145"/>
    </location>
</feature>
<sequence>MAAKRFAGKWLFWGIFVLLAIAALVFTVRPDPVWVDLATVSRGPMEITIREEGRTRVRDRYVVSSPVAGYLHRVILEVGDPVIPGELLTEVDPMPASTLDARSRAEAEAKVQSARSALNSTRQKVAAAQAEADLAIRELARLQALSGDHFVSEERLQQARAAADRAQAILRSARFDEEVMAHELAAARTRLEVSAARASGNGSVERVPVRSPVNGSVLGVVRKSEGVIHAGEAILELGDPGALEVVIDVLSFDAVKLSPGVPVRLTGWGGGTLDAVVRRVEPVGFEDVSALGVEERRVQVVADITSPLEAWETLGDGYRVDAEFVLWTSDDELQIPESAIFRKDGQSLVFQVVDEQAELTAISTGRTNGFHTVILDGLSEGDRVVRHPDRQLEDGSRVRVR</sequence>
<protein>
    <submittedName>
        <fullName evidence="5">RND transporter</fullName>
    </submittedName>
</protein>
<dbReference type="EMBL" id="NTFI01000001">
    <property type="protein sequence ID" value="PHQ26500.1"/>
    <property type="molecule type" value="Genomic_DNA"/>
</dbReference>
<dbReference type="PANTHER" id="PTHR32347">
    <property type="entry name" value="EFFLUX SYSTEM COMPONENT YKNX-RELATED"/>
    <property type="match status" value="1"/>
</dbReference>
<dbReference type="Proteomes" id="UP000229044">
    <property type="component" value="Unassembled WGS sequence"/>
</dbReference>
<dbReference type="AlphaFoldDB" id="A0A2G1VIS8"/>
<dbReference type="GO" id="GO:0030313">
    <property type="term" value="C:cell envelope"/>
    <property type="evidence" value="ECO:0007669"/>
    <property type="project" value="UniProtKB-SubCell"/>
</dbReference>
<reference evidence="5 6" key="1">
    <citation type="submission" date="2017-09" db="EMBL/GenBank/DDBJ databases">
        <title>The draft genome sequences of Marinobacter guineae M3B.</title>
        <authorList>
            <person name="Cao J."/>
        </authorList>
    </citation>
    <scope>NUCLEOTIDE SEQUENCE [LARGE SCALE GENOMIC DNA]</scope>
    <source>
        <strain evidence="5 6">M3B</strain>
    </source>
</reference>
<dbReference type="Gene3D" id="1.10.287.470">
    <property type="entry name" value="Helix hairpin bin"/>
    <property type="match status" value="1"/>
</dbReference>
<comment type="caution">
    <text evidence="5">The sequence shown here is derived from an EMBL/GenBank/DDBJ whole genome shotgun (WGS) entry which is preliminary data.</text>
</comment>
<gene>
    <name evidence="5" type="ORF">CLH62_02585</name>
</gene>
<keyword evidence="2 3" id="KW-0175">Coiled coil</keyword>
<dbReference type="SUPFAM" id="SSF111369">
    <property type="entry name" value="HlyD-like secretion proteins"/>
    <property type="match status" value="1"/>
</dbReference>
<evidence type="ECO:0000256" key="2">
    <source>
        <dbReference type="ARBA" id="ARBA00023054"/>
    </source>
</evidence>
<evidence type="ECO:0000313" key="6">
    <source>
        <dbReference type="Proteomes" id="UP000229044"/>
    </source>
</evidence>
<name>A0A2G1VIS8_9GAMM</name>
<proteinExistence type="predicted"/>
<dbReference type="Pfam" id="PF25989">
    <property type="entry name" value="YknX_C"/>
    <property type="match status" value="1"/>
</dbReference>
<evidence type="ECO:0000256" key="3">
    <source>
        <dbReference type="SAM" id="Coils"/>
    </source>
</evidence>
<evidence type="ECO:0000259" key="4">
    <source>
        <dbReference type="Pfam" id="PF25989"/>
    </source>
</evidence>
<dbReference type="RefSeq" id="WP_099616582.1">
    <property type="nucleotide sequence ID" value="NZ_KZ319339.1"/>
</dbReference>
<feature type="domain" description="YknX-like C-terminal permuted SH3-like" evidence="4">
    <location>
        <begin position="333"/>
        <end position="400"/>
    </location>
</feature>
<keyword evidence="6" id="KW-1185">Reference proteome</keyword>